<evidence type="ECO:0000256" key="3">
    <source>
        <dbReference type="ARBA" id="ARBA00022618"/>
    </source>
</evidence>
<evidence type="ECO:0000256" key="4">
    <source>
        <dbReference type="ARBA" id="ARBA00023306"/>
    </source>
</evidence>
<protein>
    <recommendedName>
        <fullName evidence="2">Ataxin-10</fullName>
    </recommendedName>
</protein>
<name>A0A034WA81_BACDO</name>
<dbReference type="AlphaFoldDB" id="A0A034WA81"/>
<evidence type="ECO:0000256" key="5">
    <source>
        <dbReference type="ARBA" id="ARBA00045173"/>
    </source>
</evidence>
<dbReference type="GO" id="GO:0005829">
    <property type="term" value="C:cytosol"/>
    <property type="evidence" value="ECO:0007669"/>
    <property type="project" value="TreeGrafter"/>
</dbReference>
<evidence type="ECO:0000256" key="1">
    <source>
        <dbReference type="ARBA" id="ARBA00008384"/>
    </source>
</evidence>
<dbReference type="InterPro" id="IPR011989">
    <property type="entry name" value="ARM-like"/>
</dbReference>
<dbReference type="InterPro" id="IPR019156">
    <property type="entry name" value="Ataxin-10_domain"/>
</dbReference>
<dbReference type="GO" id="GO:0031175">
    <property type="term" value="P:neuron projection development"/>
    <property type="evidence" value="ECO:0007669"/>
    <property type="project" value="TreeGrafter"/>
</dbReference>
<dbReference type="EMBL" id="GAKP01006461">
    <property type="protein sequence ID" value="JAC52491.1"/>
    <property type="molecule type" value="Transcribed_RNA"/>
</dbReference>
<dbReference type="Pfam" id="PF09759">
    <property type="entry name" value="Atx10homo_assoc"/>
    <property type="match status" value="1"/>
</dbReference>
<keyword evidence="4" id="KW-0131">Cell cycle</keyword>
<evidence type="ECO:0000313" key="7">
    <source>
        <dbReference type="EMBL" id="JAC52491.1"/>
    </source>
</evidence>
<gene>
    <name evidence="7" type="primary">ATX10</name>
</gene>
<dbReference type="Gene3D" id="1.25.10.10">
    <property type="entry name" value="Leucine-rich Repeat Variant"/>
    <property type="match status" value="1"/>
</dbReference>
<dbReference type="SUPFAM" id="SSF48371">
    <property type="entry name" value="ARM repeat"/>
    <property type="match status" value="1"/>
</dbReference>
<organism evidence="7">
    <name type="scientific">Bactrocera dorsalis</name>
    <name type="common">Oriental fruit fly</name>
    <name type="synonym">Dacus dorsalis</name>
    <dbReference type="NCBI Taxonomy" id="27457"/>
    <lineage>
        <taxon>Eukaryota</taxon>
        <taxon>Metazoa</taxon>
        <taxon>Ecdysozoa</taxon>
        <taxon>Arthropoda</taxon>
        <taxon>Hexapoda</taxon>
        <taxon>Insecta</taxon>
        <taxon>Pterygota</taxon>
        <taxon>Neoptera</taxon>
        <taxon>Endopterygota</taxon>
        <taxon>Diptera</taxon>
        <taxon>Brachycera</taxon>
        <taxon>Muscomorpha</taxon>
        <taxon>Tephritoidea</taxon>
        <taxon>Tephritidae</taxon>
        <taxon>Bactrocera</taxon>
        <taxon>Bactrocera</taxon>
    </lineage>
</organism>
<keyword evidence="3" id="KW-0132">Cell division</keyword>
<evidence type="ECO:0000256" key="2">
    <source>
        <dbReference type="ARBA" id="ARBA00018804"/>
    </source>
</evidence>
<accession>A0A034WA81</accession>
<proteinExistence type="inferred from homology"/>
<comment type="similarity">
    <text evidence="1">Belongs to the ataxin-10 family.</text>
</comment>
<sequence length="435" mass="49310">VNKLKITMDCSKNTEPLESLKRIEIFLQSPPLDDTNAPHYVEQLKTLRNLCAVDPAHQNAIAEHEHFNEQLHQLLFDNSITPTPPQNLQLMALQLLANAIVQNPNSQSNIWRRHGAAIVEFGLVAPLGRHTNILLMIVYNVLKGAAVSNMEQQALCAAVRTWQAIVDERSEDNYEFLHFLFEHFIEHGGHNTVRYYAHLNPAERISFLEYLVHYLRQDSPNGHIHQFLLKYITKEFNIKSDRILICKPDSAQLPATDPMPAREAYALLRVIASATGSEFYADKYVSEQSLFLNVSSLLRCLAQVGKESQNIFTPMNKLEEVALTSNISRDFETELSFELKTLLVRCIANLLYKNPANQGYCIDTQLLPTLLECTNMDARNPLLKEWSILAIRNACYGCPEIQAMIANMTNKGAAQNDIIDELNLDMGALRIKPSR</sequence>
<dbReference type="InterPro" id="IPR051374">
    <property type="entry name" value="Ataxin-10/CTR86_families"/>
</dbReference>
<dbReference type="GO" id="GO:0051301">
    <property type="term" value="P:cell division"/>
    <property type="evidence" value="ECO:0007669"/>
    <property type="project" value="UniProtKB-KW"/>
</dbReference>
<reference evidence="7" key="1">
    <citation type="journal article" date="2014" name="BMC Genomics">
        <title>Characterizing the developmental transcriptome of the oriental fruit fly, Bactrocera dorsalis (Diptera: Tephritidae) through comparative genomic analysis with Drosophila melanogaster utilizing modENCODE datasets.</title>
        <authorList>
            <person name="Geib S.M."/>
            <person name="Calla B."/>
            <person name="Hall B."/>
            <person name="Hou S."/>
            <person name="Manoukis N.C."/>
        </authorList>
    </citation>
    <scope>NUCLEOTIDE SEQUENCE</scope>
    <source>
        <strain evidence="7">Punador</strain>
    </source>
</reference>
<evidence type="ECO:0000259" key="6">
    <source>
        <dbReference type="Pfam" id="PF09759"/>
    </source>
</evidence>
<comment type="function">
    <text evidence="5">May play a role in the regulation of cytokinesis. May play a role in signaling by stimulating protein glycosylation. Induces neuritogenesis by activating the Ras-MAP kinase pathway and is necessary for the survival of cerebellar neurons. Does not appear to play a major role in ciliogenesis.</text>
</comment>
<dbReference type="OrthoDB" id="379794at2759"/>
<dbReference type="PANTHER" id="PTHR13255">
    <property type="entry name" value="ATAXIN-10"/>
    <property type="match status" value="1"/>
</dbReference>
<feature type="non-terminal residue" evidence="7">
    <location>
        <position position="1"/>
    </location>
</feature>
<dbReference type="InterPro" id="IPR016024">
    <property type="entry name" value="ARM-type_fold"/>
</dbReference>
<feature type="domain" description="Ataxin-10" evidence="6">
    <location>
        <begin position="340"/>
        <end position="426"/>
    </location>
</feature>
<dbReference type="PANTHER" id="PTHR13255:SF0">
    <property type="entry name" value="ATAXIN-10"/>
    <property type="match status" value="1"/>
</dbReference>